<evidence type="ECO:0000256" key="1">
    <source>
        <dbReference type="ARBA" id="ARBA00022793"/>
    </source>
</evidence>
<keyword evidence="8" id="KW-1185">Reference proteome</keyword>
<keyword evidence="2 3" id="KW-0456">Lyase</keyword>
<feature type="binding site" evidence="3">
    <location>
        <position position="289"/>
    </location>
    <ligand>
        <name>CTP</name>
        <dbReference type="ChEBI" id="CHEBI:37563"/>
    </ligand>
</feature>
<comment type="caution">
    <text evidence="7">The sequence shown here is derived from an EMBL/GenBank/DDBJ whole genome shotgun (WGS) entry which is preliminary data.</text>
</comment>
<evidence type="ECO:0000256" key="3">
    <source>
        <dbReference type="HAMAP-Rule" id="MF_02225"/>
    </source>
</evidence>
<dbReference type="HAMAP" id="MF_02225">
    <property type="entry name" value="CoaBC"/>
    <property type="match status" value="1"/>
</dbReference>
<evidence type="ECO:0000313" key="7">
    <source>
        <dbReference type="EMBL" id="MFM2486989.1"/>
    </source>
</evidence>
<dbReference type="InterPro" id="IPR035929">
    <property type="entry name" value="CoaB-like_sf"/>
</dbReference>
<dbReference type="SUPFAM" id="SSF102645">
    <property type="entry name" value="CoaB-like"/>
    <property type="match status" value="1"/>
</dbReference>
<comment type="catalytic activity">
    <reaction evidence="3 4">
        <text>(R)-4'-phosphopantothenate + L-cysteine + CTP = N-[(R)-4-phosphopantothenoyl]-L-cysteine + CMP + diphosphate + H(+)</text>
        <dbReference type="Rhea" id="RHEA:19397"/>
        <dbReference type="ChEBI" id="CHEBI:10986"/>
        <dbReference type="ChEBI" id="CHEBI:15378"/>
        <dbReference type="ChEBI" id="CHEBI:33019"/>
        <dbReference type="ChEBI" id="CHEBI:35235"/>
        <dbReference type="ChEBI" id="CHEBI:37563"/>
        <dbReference type="ChEBI" id="CHEBI:59458"/>
        <dbReference type="ChEBI" id="CHEBI:60377"/>
        <dbReference type="EC" id="6.3.2.5"/>
    </reaction>
</comment>
<dbReference type="GO" id="GO:0004632">
    <property type="term" value="F:phosphopantothenate--cysteine ligase activity"/>
    <property type="evidence" value="ECO:0007669"/>
    <property type="project" value="UniProtKB-EC"/>
</dbReference>
<feature type="active site" description="Proton donor" evidence="3">
    <location>
        <position position="157"/>
    </location>
</feature>
<comment type="catalytic activity">
    <reaction evidence="3 4">
        <text>N-[(R)-4-phosphopantothenoyl]-L-cysteine + H(+) = (R)-4'-phosphopantetheine + CO2</text>
        <dbReference type="Rhea" id="RHEA:16793"/>
        <dbReference type="ChEBI" id="CHEBI:15378"/>
        <dbReference type="ChEBI" id="CHEBI:16526"/>
        <dbReference type="ChEBI" id="CHEBI:59458"/>
        <dbReference type="ChEBI" id="CHEBI:61723"/>
        <dbReference type="EC" id="4.1.1.36"/>
    </reaction>
</comment>
<dbReference type="InterPro" id="IPR036551">
    <property type="entry name" value="Flavin_trans-like"/>
</dbReference>
<keyword evidence="3" id="KW-0511">Multifunctional enzyme</keyword>
<comment type="pathway">
    <text evidence="3 4">Cofactor biosynthesis; coenzyme A biosynthesis; CoA from (R)-pantothenate: step 3/5.</text>
</comment>
<comment type="function">
    <text evidence="4">Catalyzes two steps in the biosynthesis of coenzyme A. In the first step cysteine is conjugated to 4'-phosphopantothenate to form 4-phosphopantothenoylcysteine, in the latter compound is decarboxylated to form 4'-phosphopantotheine.</text>
</comment>
<dbReference type="InterPro" id="IPR007085">
    <property type="entry name" value="DNA/pantothenate-metab_flavo_C"/>
</dbReference>
<comment type="caution">
    <text evidence="3">Lacks conserved residue(s) required for the propagation of feature annotation.</text>
</comment>
<protein>
    <recommendedName>
        <fullName evidence="3">Coenzyme A biosynthesis bifunctional protein CoaBC</fullName>
    </recommendedName>
    <alternativeName>
        <fullName evidence="3">DNA/pantothenate metabolism flavoprotein</fullName>
    </alternativeName>
    <alternativeName>
        <fullName evidence="3">Phosphopantothenoylcysteine synthetase/decarboxylase</fullName>
        <shortName evidence="3">PPCS-PPCDC</shortName>
    </alternativeName>
    <domain>
        <recommendedName>
            <fullName evidence="3">Phosphopantothenoylcysteine decarboxylase</fullName>
            <shortName evidence="3">PPC decarboxylase</shortName>
            <shortName evidence="3">PPC-DC</shortName>
            <ecNumber evidence="3">4.1.1.36</ecNumber>
        </recommendedName>
        <alternativeName>
            <fullName evidence="3">CoaC</fullName>
        </alternativeName>
    </domain>
    <domain>
        <recommendedName>
            <fullName evidence="3">Phosphopantothenate--cysteine ligase</fullName>
            <ecNumber evidence="3">6.3.2.5</ecNumber>
        </recommendedName>
        <alternativeName>
            <fullName evidence="3">CoaB</fullName>
        </alternativeName>
        <alternativeName>
            <fullName evidence="3">Phosphopantothenoylcysteine synthetase</fullName>
            <shortName evidence="3">PPC synthetase</shortName>
            <shortName evidence="3">PPC-S</shortName>
        </alternativeName>
    </domain>
</protein>
<dbReference type="InterPro" id="IPR005252">
    <property type="entry name" value="CoaBC"/>
</dbReference>
<keyword evidence="3" id="KW-0460">Magnesium</keyword>
<keyword evidence="3 4" id="KW-0288">FMN</keyword>
<dbReference type="NCBIfam" id="TIGR00521">
    <property type="entry name" value="coaBC_dfp"/>
    <property type="match status" value="1"/>
</dbReference>
<name>A0ABW9GCH8_9GAMM</name>
<dbReference type="GO" id="GO:0004633">
    <property type="term" value="F:phosphopantothenoylcysteine decarboxylase activity"/>
    <property type="evidence" value="ECO:0007669"/>
    <property type="project" value="UniProtKB-EC"/>
</dbReference>
<dbReference type="Pfam" id="PF04127">
    <property type="entry name" value="DFP"/>
    <property type="match status" value="1"/>
</dbReference>
<keyword evidence="3" id="KW-0479">Metal-binding</keyword>
<dbReference type="SUPFAM" id="SSF52507">
    <property type="entry name" value="Homo-oligomeric flavin-containing Cys decarboxylases, HFCD"/>
    <property type="match status" value="1"/>
</dbReference>
<keyword evidence="3 4" id="KW-0285">Flavoprotein</keyword>
<evidence type="ECO:0000259" key="6">
    <source>
        <dbReference type="Pfam" id="PF04127"/>
    </source>
</evidence>
<accession>A0ABW9GCH8</accession>
<feature type="binding site" evidence="3">
    <location>
        <begin position="305"/>
        <end position="308"/>
    </location>
    <ligand>
        <name>CTP</name>
        <dbReference type="ChEBI" id="CHEBI:37563"/>
    </ligand>
</feature>
<dbReference type="PANTHER" id="PTHR14359:SF6">
    <property type="entry name" value="PHOSPHOPANTOTHENOYLCYSTEINE DECARBOXYLASE"/>
    <property type="match status" value="1"/>
</dbReference>
<evidence type="ECO:0000259" key="5">
    <source>
        <dbReference type="Pfam" id="PF02441"/>
    </source>
</evidence>
<comment type="similarity">
    <text evidence="3 4">In the N-terminal section; belongs to the HFCD (homo-oligomeric flavin containing Cys decarboxylase) superfamily.</text>
</comment>
<comment type="pathway">
    <text evidence="3 4">Cofactor biosynthesis; coenzyme A biosynthesis; CoA from (R)-pantothenate: step 2/5.</text>
</comment>
<gene>
    <name evidence="3 7" type="primary">coaBC</name>
    <name evidence="7" type="ORF">ABUE30_18340</name>
</gene>
<dbReference type="RefSeq" id="WP_408625288.1">
    <property type="nucleotide sequence ID" value="NZ_JBEQCT010000014.1"/>
</dbReference>
<organism evidence="7 8">
    <name type="scientific">Celerinatantimonas yamalensis</name>
    <dbReference type="NCBI Taxonomy" id="559956"/>
    <lineage>
        <taxon>Bacteria</taxon>
        <taxon>Pseudomonadati</taxon>
        <taxon>Pseudomonadota</taxon>
        <taxon>Gammaproteobacteria</taxon>
        <taxon>Celerinatantimonadaceae</taxon>
        <taxon>Celerinatantimonas</taxon>
    </lineage>
</organism>
<dbReference type="EC" id="4.1.1.36" evidence="3"/>
<keyword evidence="1 3" id="KW-0210">Decarboxylase</keyword>
<comment type="cofactor">
    <cofactor evidence="3">
        <name>Mg(2+)</name>
        <dbReference type="ChEBI" id="CHEBI:18420"/>
    </cofactor>
</comment>
<dbReference type="Gene3D" id="3.40.50.10300">
    <property type="entry name" value="CoaB-like"/>
    <property type="match status" value="1"/>
</dbReference>
<dbReference type="Pfam" id="PF02441">
    <property type="entry name" value="Flavoprotein"/>
    <property type="match status" value="1"/>
</dbReference>
<feature type="domain" description="Flavoprotein" evidence="5">
    <location>
        <begin position="5"/>
        <end position="173"/>
    </location>
</feature>
<feature type="region of interest" description="Phosphopantothenate--cysteine ligase" evidence="3">
    <location>
        <begin position="191"/>
        <end position="401"/>
    </location>
</feature>
<dbReference type="EC" id="6.3.2.5" evidence="3"/>
<evidence type="ECO:0000256" key="4">
    <source>
        <dbReference type="RuleBase" id="RU364078"/>
    </source>
</evidence>
<dbReference type="EMBL" id="JBEQCT010000014">
    <property type="protein sequence ID" value="MFM2486989.1"/>
    <property type="molecule type" value="Genomic_DNA"/>
</dbReference>
<feature type="region of interest" description="Phosphopantothenoylcysteine decarboxylase" evidence="3">
    <location>
        <begin position="1"/>
        <end position="190"/>
    </location>
</feature>
<dbReference type="InterPro" id="IPR003382">
    <property type="entry name" value="Flavoprotein"/>
</dbReference>
<feature type="binding site" evidence="3">
    <location>
        <position position="337"/>
    </location>
    <ligand>
        <name>CTP</name>
        <dbReference type="ChEBI" id="CHEBI:37563"/>
    </ligand>
</feature>
<comment type="function">
    <text evidence="3">Catalyzes two sequential steps in the biosynthesis of coenzyme A. In the first step cysteine is conjugated to 4'-phosphopantothenate to form 4-phosphopantothenoylcysteine. In the second step the latter compound is decarboxylated to form 4'-phosphopantotheine.</text>
</comment>
<dbReference type="PANTHER" id="PTHR14359">
    <property type="entry name" value="HOMO-OLIGOMERIC FLAVIN CONTAINING CYS DECARBOXYLASE FAMILY"/>
    <property type="match status" value="1"/>
</dbReference>
<feature type="domain" description="DNA/pantothenate metabolism flavoprotein C-terminal" evidence="6">
    <location>
        <begin position="186"/>
        <end position="393"/>
    </location>
</feature>
<comment type="cofactor">
    <cofactor evidence="3">
        <name>FMN</name>
        <dbReference type="ChEBI" id="CHEBI:58210"/>
    </cofactor>
    <text evidence="3">Binds 1 FMN per subunit.</text>
</comment>
<feature type="binding site" evidence="3">
    <location>
        <position position="341"/>
    </location>
    <ligand>
        <name>CTP</name>
        <dbReference type="ChEBI" id="CHEBI:37563"/>
    </ligand>
</feature>
<feature type="binding site" evidence="3">
    <location>
        <position position="323"/>
    </location>
    <ligand>
        <name>CTP</name>
        <dbReference type="ChEBI" id="CHEBI:37563"/>
    </ligand>
</feature>
<keyword evidence="3 4" id="KW-0436">Ligase</keyword>
<sequence>MLAQKKILLAASGGIAAYKLPEIVRALRKRGAQVRVVLTEHAAHFVSPMALQALSGYPVAQALMDPAAELSMSHIELAKWADVVLLAPATANCMAKMAHGIADDLVTTLLLATPAPIAIAPAMNQQMYRAHATQANLALLRSRGVVQFGPADGEQACGDVGPGRMLQPDELADALNAMLTPPAKPLAGCQMTITAGPTREAIDPVRYISNYSSGKMGYALAQAAAKLGAQVSLISGPVHLATPAGCQRIDVSSTQQMYDAALRLAPKSDIFIACAAVADYRVAAVAEQKIKKSDEQMRLTLVRNPDIVAAVANLADKPFVVGFAAETQDVACYAKDKMQRKHLDMIAANDVSQPDSGFNVDDNALHVFWADGEQLLPRADKYQLAEQLMQLITTRYQHETN</sequence>
<feature type="binding site" evidence="3">
    <location>
        <position position="279"/>
    </location>
    <ligand>
        <name>CTP</name>
        <dbReference type="ChEBI" id="CHEBI:37563"/>
    </ligand>
</feature>
<dbReference type="Proteomes" id="UP001629953">
    <property type="component" value="Unassembled WGS sequence"/>
</dbReference>
<evidence type="ECO:0000313" key="8">
    <source>
        <dbReference type="Proteomes" id="UP001629953"/>
    </source>
</evidence>
<comment type="similarity">
    <text evidence="3 4">In the C-terminal section; belongs to the PPC synthetase family.</text>
</comment>
<evidence type="ECO:0000256" key="2">
    <source>
        <dbReference type="ARBA" id="ARBA00023239"/>
    </source>
</evidence>
<dbReference type="Gene3D" id="3.40.50.1950">
    <property type="entry name" value="Flavin prenyltransferase-like"/>
    <property type="match status" value="1"/>
</dbReference>
<proteinExistence type="inferred from homology"/>
<reference evidence="7 8" key="1">
    <citation type="journal article" date="2013" name="Int. J. Syst. Evol. Microbiol.">
        <title>Celerinatantimonas yamalensis sp. nov., a cold-adapted diazotrophic bacterium from a cold permafrost brine.</title>
        <authorList>
            <person name="Shcherbakova V."/>
            <person name="Chuvilskaya N."/>
            <person name="Rivkina E."/>
            <person name="Demidov N."/>
            <person name="Uchaeva V."/>
            <person name="Suetin S."/>
            <person name="Suzina N."/>
            <person name="Gilichinsky D."/>
        </authorList>
    </citation>
    <scope>NUCLEOTIDE SEQUENCE [LARGE SCALE GENOMIC DNA]</scope>
    <source>
        <strain evidence="7 8">C7</strain>
    </source>
</reference>